<name>A8N2Z5_COPC7</name>
<dbReference type="InterPro" id="IPR015525">
    <property type="entry name" value="BRCA2"/>
</dbReference>
<organism evidence="3 4">
    <name type="scientific">Coprinopsis cinerea (strain Okayama-7 / 130 / ATCC MYA-4618 / FGSC 9003)</name>
    <name type="common">Inky cap fungus</name>
    <name type="synonym">Hormographiella aspergillata</name>
    <dbReference type="NCBI Taxonomy" id="240176"/>
    <lineage>
        <taxon>Eukaryota</taxon>
        <taxon>Fungi</taxon>
        <taxon>Dikarya</taxon>
        <taxon>Basidiomycota</taxon>
        <taxon>Agaricomycotina</taxon>
        <taxon>Agaricomycetes</taxon>
        <taxon>Agaricomycetidae</taxon>
        <taxon>Agaricales</taxon>
        <taxon>Agaricineae</taxon>
        <taxon>Psathyrellaceae</taxon>
        <taxon>Coprinopsis</taxon>
    </lineage>
</organism>
<feature type="domain" description="BRCA2 OB1" evidence="2">
    <location>
        <begin position="558"/>
        <end position="672"/>
    </location>
</feature>
<dbReference type="OrthoDB" id="21095at2759"/>
<feature type="region of interest" description="Disordered" evidence="1">
    <location>
        <begin position="47"/>
        <end position="68"/>
    </location>
</feature>
<dbReference type="EMBL" id="AACS02000001">
    <property type="protein sequence ID" value="EAU92556.2"/>
    <property type="molecule type" value="Genomic_DNA"/>
</dbReference>
<evidence type="ECO:0000313" key="3">
    <source>
        <dbReference type="EMBL" id="EAU92556.2"/>
    </source>
</evidence>
<dbReference type="InterPro" id="IPR015187">
    <property type="entry name" value="BRCA2_OB_1"/>
</dbReference>
<dbReference type="PANTHER" id="PTHR11289:SF0">
    <property type="entry name" value="BREAST CANCER TYPE 2 SUSCEPTIBILITY PROTEIN"/>
    <property type="match status" value="1"/>
</dbReference>
<dbReference type="SUPFAM" id="SSF50249">
    <property type="entry name" value="Nucleic acid-binding proteins"/>
    <property type="match status" value="2"/>
</dbReference>
<dbReference type="GeneID" id="6005656"/>
<dbReference type="Pfam" id="PF09103">
    <property type="entry name" value="BRCA-2_OB1"/>
    <property type="match status" value="1"/>
</dbReference>
<reference evidence="3 4" key="1">
    <citation type="journal article" date="2010" name="Proc. Natl. Acad. Sci. U.S.A.">
        <title>Insights into evolution of multicellular fungi from the assembled chromosomes of the mushroom Coprinopsis cinerea (Coprinus cinereus).</title>
        <authorList>
            <person name="Stajich J.E."/>
            <person name="Wilke S.K."/>
            <person name="Ahren D."/>
            <person name="Au C.H."/>
            <person name="Birren B.W."/>
            <person name="Borodovsky M."/>
            <person name="Burns C."/>
            <person name="Canback B."/>
            <person name="Casselton L.A."/>
            <person name="Cheng C.K."/>
            <person name="Deng J."/>
            <person name="Dietrich F.S."/>
            <person name="Fargo D.C."/>
            <person name="Farman M.L."/>
            <person name="Gathman A.C."/>
            <person name="Goldberg J."/>
            <person name="Guigo R."/>
            <person name="Hoegger P.J."/>
            <person name="Hooker J.B."/>
            <person name="Huggins A."/>
            <person name="James T.Y."/>
            <person name="Kamada T."/>
            <person name="Kilaru S."/>
            <person name="Kodira C."/>
            <person name="Kues U."/>
            <person name="Kupfer D."/>
            <person name="Kwan H.S."/>
            <person name="Lomsadze A."/>
            <person name="Li W."/>
            <person name="Lilly W.W."/>
            <person name="Ma L.J."/>
            <person name="Mackey A.J."/>
            <person name="Manning G."/>
            <person name="Martin F."/>
            <person name="Muraguchi H."/>
            <person name="Natvig D.O."/>
            <person name="Palmerini H."/>
            <person name="Ramesh M.A."/>
            <person name="Rehmeyer C.J."/>
            <person name="Roe B.A."/>
            <person name="Shenoy N."/>
            <person name="Stanke M."/>
            <person name="Ter-Hovhannisyan V."/>
            <person name="Tunlid A."/>
            <person name="Velagapudi R."/>
            <person name="Vision T.J."/>
            <person name="Zeng Q."/>
            <person name="Zolan M.E."/>
            <person name="Pukkila P.J."/>
        </authorList>
    </citation>
    <scope>NUCLEOTIDE SEQUENCE [LARGE SCALE GENOMIC DNA]</scope>
    <source>
        <strain evidence="4">Okayama-7 / 130 / ATCC MYA-4618 / FGSC 9003</strain>
    </source>
</reference>
<proteinExistence type="predicted"/>
<comment type="caution">
    <text evidence="3">The sequence shown here is derived from an EMBL/GenBank/DDBJ whole genome shotgun (WGS) entry which is preliminary data.</text>
</comment>
<feature type="compositionally biased region" description="Polar residues" evidence="1">
    <location>
        <begin position="283"/>
        <end position="307"/>
    </location>
</feature>
<dbReference type="KEGG" id="cci:CC1G_06567"/>
<gene>
    <name evidence="3" type="ORF">CC1G_06567</name>
</gene>
<protein>
    <recommendedName>
        <fullName evidence="2">BRCA2 OB1 domain-containing protein</fullName>
    </recommendedName>
</protein>
<dbReference type="RefSeq" id="XP_001829230.2">
    <property type="nucleotide sequence ID" value="XM_001829178.2"/>
</dbReference>
<feature type="compositionally biased region" description="Polar residues" evidence="1">
    <location>
        <begin position="47"/>
        <end position="65"/>
    </location>
</feature>
<dbReference type="VEuPathDB" id="FungiDB:CC1G_06567"/>
<dbReference type="Proteomes" id="UP000001861">
    <property type="component" value="Unassembled WGS sequence"/>
</dbReference>
<dbReference type="CDD" id="cd04493">
    <property type="entry name" value="BRCA2DBD_OB1"/>
    <property type="match status" value="1"/>
</dbReference>
<dbReference type="InterPro" id="IPR036315">
    <property type="entry name" value="BRCA2_hlx_sf"/>
</dbReference>
<dbReference type="GO" id="GO:0000724">
    <property type="term" value="P:double-strand break repair via homologous recombination"/>
    <property type="evidence" value="ECO:0007669"/>
    <property type="project" value="InterPro"/>
</dbReference>
<dbReference type="Gene3D" id="2.40.50.140">
    <property type="entry name" value="Nucleic acid-binding proteins"/>
    <property type="match status" value="3"/>
</dbReference>
<feature type="region of interest" description="Disordered" evidence="1">
    <location>
        <begin position="232"/>
        <end position="352"/>
    </location>
</feature>
<dbReference type="STRING" id="240176.A8N2Z5"/>
<feature type="region of interest" description="Disordered" evidence="1">
    <location>
        <begin position="397"/>
        <end position="425"/>
    </location>
</feature>
<dbReference type="InParanoid" id="A8N2Z5"/>
<feature type="region of interest" description="Disordered" evidence="1">
    <location>
        <begin position="1"/>
        <end position="29"/>
    </location>
</feature>
<dbReference type="OMA" id="ATRRWCW"/>
<accession>A8N2Z5</accession>
<feature type="compositionally biased region" description="Pro residues" evidence="1">
    <location>
        <begin position="411"/>
        <end position="421"/>
    </location>
</feature>
<dbReference type="AlphaFoldDB" id="A8N2Z5"/>
<feature type="compositionally biased region" description="Low complexity" evidence="1">
    <location>
        <begin position="313"/>
        <end position="328"/>
    </location>
</feature>
<dbReference type="InterPro" id="IPR012340">
    <property type="entry name" value="NA-bd_OB-fold"/>
</dbReference>
<feature type="compositionally biased region" description="Polar residues" evidence="1">
    <location>
        <begin position="249"/>
        <end position="269"/>
    </location>
</feature>
<dbReference type="eggNOG" id="KOG4751">
    <property type="taxonomic scope" value="Eukaryota"/>
</dbReference>
<dbReference type="GO" id="GO:0006355">
    <property type="term" value="P:regulation of DNA-templated transcription"/>
    <property type="evidence" value="ECO:0007669"/>
    <property type="project" value="TreeGrafter"/>
</dbReference>
<evidence type="ECO:0000256" key="1">
    <source>
        <dbReference type="SAM" id="MobiDB-lite"/>
    </source>
</evidence>
<sequence length="926" mass="103469">MLRYDRSPSSSPTRKRQRLSSPTYDDQVGDLSVEHLEAFDLIEARLSQASSSQPTADDTLVNKSGPSYDLGSPFFTKASAVKVDEDNDNPFNDNDDDSAELAEKEKLYDSFFDSTMVEELPLFQSAKTMQMEMSSFHKASHSSVLEPATTENLPLFQTAKSLDKTALPGFQKASNKENEGTLMPSKEALLKAQLKMKRWEEDWIDLDTPVEETTEPPPPPSFATAAALTSKPKLADPLPPTPAPVPSQVAYTPTPTTQSRPLGFSSQSKPFRVPTFKNVGKAPSSTPGPSQSPFRPPTFTNLSTPLRSHNRLSFTTPGPSTSTPLVSSKLASPAPSPRSIGLSRTSKSTFKTPFKKDVQLNPVQQLLKQNMLNNSQMAPTTPLSSRRYPPSTFKVPASPLATSKQPVTPMRQPPRPLPVKDPCPSKQTLDACGLQPQEYSLEELESMGLNTTELSQITPVTALHYGFYSPDGVPSPTSGLPRLNADAAYKELLTKGCSLASKPWVDNHWSMILWKLAGMAAFDPVTEQDPARKRWCWAEVMRQLTYRYEKELNGGQRPALRRIVATDSPAGNPIVLCVSGINWIEGEKGSFPELEVTDGWYRLRAQIDPPMVRAIQKGTLRVGRKIAVVGARLLSEKKDPMEILEAYDSVKLALSGNSTHLAPWHAKLGFQRDRYISTLRALSPDGGFISCVDVEILKVHPVAYLEFVEKDGQTIREGPRSEADENKIADQWMKRREKEASKLRYEYERRNERYMDYVQRLEDKAHSYRPKEDDGPPDSVDSCYDDLEDHRTALQTISRLTPAEAHWLSKTIRHNLESEHDRMNSEVEKELAALCPPRNVRNFRVLVVKDAREGRKQSHRVAQLTVWDVTSLALSEGGKPGSFEVGQRYMVSNLYPAQPSAWMKNEPGAEIYMTARKGSQWLRMRH</sequence>
<dbReference type="HOGENOM" id="CLU_013527_0_0_1"/>
<keyword evidence="4" id="KW-1185">Reference proteome</keyword>
<evidence type="ECO:0000259" key="2">
    <source>
        <dbReference type="Pfam" id="PF09103"/>
    </source>
</evidence>
<evidence type="ECO:0000313" key="4">
    <source>
        <dbReference type="Proteomes" id="UP000001861"/>
    </source>
</evidence>
<dbReference type="SUPFAM" id="SSF81872">
    <property type="entry name" value="BRCA2 helical domain"/>
    <property type="match status" value="1"/>
</dbReference>
<dbReference type="PANTHER" id="PTHR11289">
    <property type="entry name" value="BREAST CANCER TYPE 2 SUSCEPTIBILITY PROTEIN BRCA2"/>
    <property type="match status" value="1"/>
</dbReference>